<dbReference type="InterPro" id="IPR007396">
    <property type="entry name" value="TR_PAI2-type"/>
</dbReference>
<organism evidence="1 2">
    <name type="scientific">Nitratireductor aquibiodomus</name>
    <dbReference type="NCBI Taxonomy" id="204799"/>
    <lineage>
        <taxon>Bacteria</taxon>
        <taxon>Pseudomonadati</taxon>
        <taxon>Pseudomonadota</taxon>
        <taxon>Alphaproteobacteria</taxon>
        <taxon>Hyphomicrobiales</taxon>
        <taxon>Phyllobacteriaceae</taxon>
        <taxon>Nitratireductor</taxon>
    </lineage>
</organism>
<evidence type="ECO:0000313" key="2">
    <source>
        <dbReference type="Proteomes" id="UP000199064"/>
    </source>
</evidence>
<accession>A0A1H4JSF8</accession>
<dbReference type="EMBL" id="FNSL01000001">
    <property type="protein sequence ID" value="SEB48865.1"/>
    <property type="molecule type" value="Genomic_DNA"/>
</dbReference>
<dbReference type="Pfam" id="PF04299">
    <property type="entry name" value="FMN_bind_2"/>
    <property type="match status" value="1"/>
</dbReference>
<dbReference type="PIRSF" id="PIRSF010372">
    <property type="entry name" value="PaiB"/>
    <property type="match status" value="1"/>
</dbReference>
<name>A0A1H4JSF8_9HYPH</name>
<dbReference type="RefSeq" id="WP_090328074.1">
    <property type="nucleotide sequence ID" value="NZ_FNSL01000001.1"/>
</dbReference>
<proteinExistence type="predicted"/>
<dbReference type="Proteomes" id="UP000199064">
    <property type="component" value="Unassembled WGS sequence"/>
</dbReference>
<dbReference type="PANTHER" id="PTHR35802">
    <property type="entry name" value="PROTEASE SYNTHASE AND SPORULATION PROTEIN PAI 2"/>
    <property type="match status" value="1"/>
</dbReference>
<evidence type="ECO:0000313" key="1">
    <source>
        <dbReference type="EMBL" id="SEB48865.1"/>
    </source>
</evidence>
<dbReference type="AlphaFoldDB" id="A0A1H4JSF8"/>
<protein>
    <submittedName>
        <fullName evidence="1">Negative transcriptional regulator, PaiB family</fullName>
    </submittedName>
</protein>
<dbReference type="PANTHER" id="PTHR35802:SF1">
    <property type="entry name" value="PROTEASE SYNTHASE AND SPORULATION PROTEIN PAI 2"/>
    <property type="match status" value="1"/>
</dbReference>
<keyword evidence="2" id="KW-1185">Reference proteome</keyword>
<gene>
    <name evidence="1" type="ORF">SAMN05216452_1615</name>
</gene>
<dbReference type="InterPro" id="IPR012349">
    <property type="entry name" value="Split_barrel_FMN-bd"/>
</dbReference>
<dbReference type="Gene3D" id="2.30.110.10">
    <property type="entry name" value="Electron Transport, Fmn-binding Protein, Chain A"/>
    <property type="match status" value="1"/>
</dbReference>
<dbReference type="SUPFAM" id="SSF50475">
    <property type="entry name" value="FMN-binding split barrel"/>
    <property type="match status" value="1"/>
</dbReference>
<reference evidence="2" key="1">
    <citation type="submission" date="2016-10" db="EMBL/GenBank/DDBJ databases">
        <authorList>
            <person name="Varghese N."/>
            <person name="Submissions S."/>
        </authorList>
    </citation>
    <scope>NUCLEOTIDE SEQUENCE [LARGE SCALE GENOMIC DNA]</scope>
    <source>
        <strain evidence="2">ES.061</strain>
    </source>
</reference>
<sequence length="215" mass="24544">MYTPASYREQDTAFLHDLMREWSFATIVSHGQDGLLATHLPFLLAPGGHKDLGILTSHIARNNAQWRHFEAGGDALIIFQGPNAFVSVNWYDMQHTFPTWNYGAIHVYGKVRLNQDPEINWKILEKTIARYERPQDGDWSFETMPEEMIAPRLRAIVGLEIEIDRIEGKLKFNQDKSEADRKGVRAALARDVATARSADFMERLEARSQGEDDDA</sequence>